<dbReference type="InterPro" id="IPR030184">
    <property type="entry name" value="WAT1-related"/>
</dbReference>
<feature type="domain" description="EamA" evidence="7">
    <location>
        <begin position="182"/>
        <end position="319"/>
    </location>
</feature>
<protein>
    <recommendedName>
        <fullName evidence="6">WAT1-related protein</fullName>
    </recommendedName>
</protein>
<dbReference type="Pfam" id="PF00892">
    <property type="entry name" value="EamA"/>
    <property type="match status" value="2"/>
</dbReference>
<accession>A0AA88UTP6</accession>
<feature type="transmembrane region" description="Helical" evidence="6">
    <location>
        <begin position="72"/>
        <end position="94"/>
    </location>
</feature>
<evidence type="ECO:0000256" key="5">
    <source>
        <dbReference type="ARBA" id="ARBA00023136"/>
    </source>
</evidence>
<keyword evidence="5 6" id="KW-0472">Membrane</keyword>
<reference evidence="8" key="1">
    <citation type="submission" date="2022-12" db="EMBL/GenBank/DDBJ databases">
        <title>Draft genome assemblies for two species of Escallonia (Escalloniales).</title>
        <authorList>
            <person name="Chanderbali A."/>
            <person name="Dervinis C."/>
            <person name="Anghel I."/>
            <person name="Soltis D."/>
            <person name="Soltis P."/>
            <person name="Zapata F."/>
        </authorList>
    </citation>
    <scope>NUCLEOTIDE SEQUENCE</scope>
    <source>
        <strain evidence="8">UCBG92.1500</strain>
        <tissue evidence="8">Leaf</tissue>
    </source>
</reference>
<feature type="transmembrane region" description="Helical" evidence="6">
    <location>
        <begin position="42"/>
        <end position="60"/>
    </location>
</feature>
<evidence type="ECO:0000256" key="2">
    <source>
        <dbReference type="ARBA" id="ARBA00007635"/>
    </source>
</evidence>
<gene>
    <name evidence="8" type="ORF">RJ640_024360</name>
</gene>
<evidence type="ECO:0000313" key="9">
    <source>
        <dbReference type="Proteomes" id="UP001187471"/>
    </source>
</evidence>
<feature type="transmembrane region" description="Helical" evidence="6">
    <location>
        <begin position="179"/>
        <end position="199"/>
    </location>
</feature>
<name>A0AA88UTP6_9ASTE</name>
<keyword evidence="4 6" id="KW-1133">Transmembrane helix</keyword>
<feature type="transmembrane region" description="Helical" evidence="6">
    <location>
        <begin position="247"/>
        <end position="268"/>
    </location>
</feature>
<feature type="transmembrane region" description="Helical" evidence="6">
    <location>
        <begin position="275"/>
        <end position="295"/>
    </location>
</feature>
<dbReference type="InterPro" id="IPR037185">
    <property type="entry name" value="EmrE-like"/>
</dbReference>
<comment type="subcellular location">
    <subcellularLocation>
        <location evidence="1 6">Membrane</location>
        <topology evidence="1 6">Multi-pass membrane protein</topology>
    </subcellularLocation>
</comment>
<dbReference type="GO" id="GO:0022857">
    <property type="term" value="F:transmembrane transporter activity"/>
    <property type="evidence" value="ECO:0007669"/>
    <property type="project" value="InterPro"/>
</dbReference>
<dbReference type="EMBL" id="JAVXUO010000243">
    <property type="protein sequence ID" value="KAK2994096.1"/>
    <property type="molecule type" value="Genomic_DNA"/>
</dbReference>
<dbReference type="Proteomes" id="UP001187471">
    <property type="component" value="Unassembled WGS sequence"/>
</dbReference>
<feature type="transmembrane region" description="Helical" evidence="6">
    <location>
        <begin position="100"/>
        <end position="120"/>
    </location>
</feature>
<feature type="transmembrane region" description="Helical" evidence="6">
    <location>
        <begin position="132"/>
        <end position="152"/>
    </location>
</feature>
<sequence length="355" mass="38661">MGLQSCLLGVVPFAAMVSTEFTDVGMATISKAAMTKGMSNLVFVVYYNALGTIILFPFLVSRKKGAPLTCPLICRLFLLGLIGSLAQILAFAGLKDSSPTLSSAIGNLNPIFTFLLAIIFRMEKLDLRSSTGLAVSLGAVVSVSGVFIVTLYKGPQFLKASSFPPDFPHNLLHSQDSKWIVGGLLLATTCFLTSIWNVFMAATVKVFPEKITIIFFQCFFSTILCGTYSLIVERNLKSWKLRADMEMIAILYSAIFAVVFRNGVYTWCLQDKGPVYVAMFKPLAIVIAVVTGVLFLGETLYIGSVIGAIIIALGFYTVMWGKGKEQSLIPDNGVDVLESCSEKRPLLHHSAREEV</sequence>
<dbReference type="InterPro" id="IPR000620">
    <property type="entry name" value="EamA_dom"/>
</dbReference>
<proteinExistence type="inferred from homology"/>
<keyword evidence="9" id="KW-1185">Reference proteome</keyword>
<evidence type="ECO:0000256" key="4">
    <source>
        <dbReference type="ARBA" id="ARBA00022989"/>
    </source>
</evidence>
<organism evidence="8 9">
    <name type="scientific">Escallonia rubra</name>
    <dbReference type="NCBI Taxonomy" id="112253"/>
    <lineage>
        <taxon>Eukaryota</taxon>
        <taxon>Viridiplantae</taxon>
        <taxon>Streptophyta</taxon>
        <taxon>Embryophyta</taxon>
        <taxon>Tracheophyta</taxon>
        <taxon>Spermatophyta</taxon>
        <taxon>Magnoliopsida</taxon>
        <taxon>eudicotyledons</taxon>
        <taxon>Gunneridae</taxon>
        <taxon>Pentapetalae</taxon>
        <taxon>asterids</taxon>
        <taxon>campanulids</taxon>
        <taxon>Escalloniales</taxon>
        <taxon>Escalloniaceae</taxon>
        <taxon>Escallonia</taxon>
    </lineage>
</organism>
<dbReference type="SUPFAM" id="SSF103481">
    <property type="entry name" value="Multidrug resistance efflux transporter EmrE"/>
    <property type="match status" value="2"/>
</dbReference>
<dbReference type="AlphaFoldDB" id="A0AA88UTP6"/>
<dbReference type="GO" id="GO:0016020">
    <property type="term" value="C:membrane"/>
    <property type="evidence" value="ECO:0007669"/>
    <property type="project" value="UniProtKB-SubCell"/>
</dbReference>
<comment type="similarity">
    <text evidence="2 6">Belongs to the drug/metabolite transporter (DMT) superfamily. Plant drug/metabolite exporter (P-DME) (TC 2.A.7.4) family.</text>
</comment>
<evidence type="ECO:0000313" key="8">
    <source>
        <dbReference type="EMBL" id="KAK2994096.1"/>
    </source>
</evidence>
<evidence type="ECO:0000259" key="7">
    <source>
        <dbReference type="Pfam" id="PF00892"/>
    </source>
</evidence>
<feature type="domain" description="EamA" evidence="7">
    <location>
        <begin position="27"/>
        <end position="143"/>
    </location>
</feature>
<evidence type="ECO:0000256" key="6">
    <source>
        <dbReference type="RuleBase" id="RU363077"/>
    </source>
</evidence>
<feature type="transmembrane region" description="Helical" evidence="6">
    <location>
        <begin position="211"/>
        <end position="231"/>
    </location>
</feature>
<evidence type="ECO:0000256" key="3">
    <source>
        <dbReference type="ARBA" id="ARBA00022692"/>
    </source>
</evidence>
<keyword evidence="3 6" id="KW-0812">Transmembrane</keyword>
<comment type="caution">
    <text evidence="8">The sequence shown here is derived from an EMBL/GenBank/DDBJ whole genome shotgun (WGS) entry which is preliminary data.</text>
</comment>
<evidence type="ECO:0000256" key="1">
    <source>
        <dbReference type="ARBA" id="ARBA00004141"/>
    </source>
</evidence>
<feature type="transmembrane region" description="Helical" evidence="6">
    <location>
        <begin position="301"/>
        <end position="319"/>
    </location>
</feature>
<dbReference type="PANTHER" id="PTHR31218">
    <property type="entry name" value="WAT1-RELATED PROTEIN"/>
    <property type="match status" value="1"/>
</dbReference>